<dbReference type="Pfam" id="PF16845">
    <property type="entry name" value="SQAPI"/>
    <property type="match status" value="1"/>
</dbReference>
<sequence length="120" mass="14027">MRAPPILLLLLLLPVLLAAAAEGGGSRRALGDEEWVNLNPTLPKAYDLARFAVEEHNKEDKDTLVFNNFVWNFYRHIEDPTRYRIFFEAGYAGWPPRKYEAIVWEREIRHLFYLAPSDRP</sequence>
<evidence type="ECO:0000256" key="2">
    <source>
        <dbReference type="ARBA" id="ARBA00022704"/>
    </source>
</evidence>
<evidence type="ECO:0000313" key="5">
    <source>
        <dbReference type="EMBL" id="KAG9449350.1"/>
    </source>
</evidence>
<accession>A0AAV7EMM3</accession>
<evidence type="ECO:0000313" key="6">
    <source>
        <dbReference type="Proteomes" id="UP000825729"/>
    </source>
</evidence>
<keyword evidence="2" id="KW-0789">Thiol protease inhibitor</keyword>
<dbReference type="InterPro" id="IPR000010">
    <property type="entry name" value="Cystatin_dom"/>
</dbReference>
<keyword evidence="1" id="KW-0646">Protease inhibitor</keyword>
<comment type="caution">
    <text evidence="5">The sequence shown here is derived from an EMBL/GenBank/DDBJ whole genome shotgun (WGS) entry which is preliminary data.</text>
</comment>
<dbReference type="Proteomes" id="UP000825729">
    <property type="component" value="Unassembled WGS sequence"/>
</dbReference>
<feature type="domain" description="Cystatin" evidence="4">
    <location>
        <begin position="46"/>
        <end position="114"/>
    </location>
</feature>
<dbReference type="Gene3D" id="3.10.450.10">
    <property type="match status" value="1"/>
</dbReference>
<dbReference type="EMBL" id="JAINDJ010000004">
    <property type="protein sequence ID" value="KAG9449350.1"/>
    <property type="molecule type" value="Genomic_DNA"/>
</dbReference>
<protein>
    <recommendedName>
        <fullName evidence="4">Cystatin domain-containing protein</fullName>
    </recommendedName>
</protein>
<evidence type="ECO:0000256" key="1">
    <source>
        <dbReference type="ARBA" id="ARBA00022690"/>
    </source>
</evidence>
<dbReference type="InterPro" id="IPR046350">
    <property type="entry name" value="Cystatin_sf"/>
</dbReference>
<proteinExistence type="predicted"/>
<feature type="chain" id="PRO_5043742466" description="Cystatin domain-containing protein" evidence="3">
    <location>
        <begin position="21"/>
        <end position="120"/>
    </location>
</feature>
<organism evidence="5 6">
    <name type="scientific">Aristolochia fimbriata</name>
    <name type="common">White veined hardy Dutchman's pipe vine</name>
    <dbReference type="NCBI Taxonomy" id="158543"/>
    <lineage>
        <taxon>Eukaryota</taxon>
        <taxon>Viridiplantae</taxon>
        <taxon>Streptophyta</taxon>
        <taxon>Embryophyta</taxon>
        <taxon>Tracheophyta</taxon>
        <taxon>Spermatophyta</taxon>
        <taxon>Magnoliopsida</taxon>
        <taxon>Magnoliidae</taxon>
        <taxon>Piperales</taxon>
        <taxon>Aristolochiaceae</taxon>
        <taxon>Aristolochia</taxon>
    </lineage>
</organism>
<feature type="signal peptide" evidence="3">
    <location>
        <begin position="1"/>
        <end position="20"/>
    </location>
</feature>
<dbReference type="AlphaFoldDB" id="A0AAV7EMM3"/>
<dbReference type="GO" id="GO:0004869">
    <property type="term" value="F:cysteine-type endopeptidase inhibitor activity"/>
    <property type="evidence" value="ECO:0007669"/>
    <property type="project" value="UniProtKB-KW"/>
</dbReference>
<reference evidence="5 6" key="1">
    <citation type="submission" date="2021-07" db="EMBL/GenBank/DDBJ databases">
        <title>The Aristolochia fimbriata genome: insights into angiosperm evolution, floral development and chemical biosynthesis.</title>
        <authorList>
            <person name="Jiao Y."/>
        </authorList>
    </citation>
    <scope>NUCLEOTIDE SEQUENCE [LARGE SCALE GENOMIC DNA]</scope>
    <source>
        <strain evidence="5">IBCAS-2021</strain>
        <tissue evidence="5">Leaf</tissue>
    </source>
</reference>
<dbReference type="SUPFAM" id="SSF54403">
    <property type="entry name" value="Cystatin/monellin"/>
    <property type="match status" value="1"/>
</dbReference>
<keyword evidence="6" id="KW-1185">Reference proteome</keyword>
<evidence type="ECO:0000256" key="3">
    <source>
        <dbReference type="SAM" id="SignalP"/>
    </source>
</evidence>
<gene>
    <name evidence="5" type="ORF">H6P81_009315</name>
</gene>
<keyword evidence="3" id="KW-0732">Signal</keyword>
<evidence type="ECO:0000259" key="4">
    <source>
        <dbReference type="Pfam" id="PF16845"/>
    </source>
</evidence>
<name>A0AAV7EMM3_ARIFI</name>